<name>A0AAV5FTZ6_ELECO</name>
<dbReference type="InterPro" id="IPR053772">
    <property type="entry name" value="At1g61320/At1g61330-like"/>
</dbReference>
<reference evidence="2" key="1">
    <citation type="journal article" date="2018" name="DNA Res.">
        <title>Multiple hybrid de novo genome assembly of finger millet, an orphan allotetraploid crop.</title>
        <authorList>
            <person name="Hatakeyama M."/>
            <person name="Aluri S."/>
            <person name="Balachadran M.T."/>
            <person name="Sivarajan S.R."/>
            <person name="Patrignani A."/>
            <person name="Gruter S."/>
            <person name="Poveda L."/>
            <person name="Shimizu-Inatsugi R."/>
            <person name="Baeten J."/>
            <person name="Francoijs K.J."/>
            <person name="Nataraja K.N."/>
            <person name="Reddy Y.A.N."/>
            <person name="Phadnis S."/>
            <person name="Ravikumar R.L."/>
            <person name="Schlapbach R."/>
            <person name="Sreeman S.M."/>
            <person name="Shimizu K.K."/>
        </authorList>
    </citation>
    <scope>NUCLEOTIDE SEQUENCE</scope>
</reference>
<dbReference type="PANTHER" id="PTHR34145">
    <property type="entry name" value="OS02G0105600 PROTEIN"/>
    <property type="match status" value="1"/>
</dbReference>
<dbReference type="Proteomes" id="UP001054889">
    <property type="component" value="Unassembled WGS sequence"/>
</dbReference>
<evidence type="ECO:0000313" key="3">
    <source>
        <dbReference type="Proteomes" id="UP001054889"/>
    </source>
</evidence>
<gene>
    <name evidence="2" type="primary">gb28265</name>
    <name evidence="2" type="ORF">PR202_gb28265</name>
</gene>
<accession>A0AAV5FTZ6</accession>
<dbReference type="InterPro" id="IPR055357">
    <property type="entry name" value="LRR_At1g61320_AtMIF1"/>
</dbReference>
<protein>
    <recommendedName>
        <fullName evidence="1">At1g61320/AtMIF1 LRR domain-containing protein</fullName>
    </recommendedName>
</protein>
<proteinExistence type="predicted"/>
<dbReference type="PANTHER" id="PTHR34145:SF26">
    <property type="entry name" value="F-BOX DOMAIN-CONTAINING PROTEIN"/>
    <property type="match status" value="1"/>
</dbReference>
<dbReference type="EMBL" id="BQKI01000097">
    <property type="protein sequence ID" value="GJN39164.1"/>
    <property type="molecule type" value="Genomic_DNA"/>
</dbReference>
<dbReference type="Pfam" id="PF23622">
    <property type="entry name" value="LRR_At1g61320_AtMIF1"/>
    <property type="match status" value="1"/>
</dbReference>
<feature type="domain" description="At1g61320/AtMIF1 LRR" evidence="1">
    <location>
        <begin position="142"/>
        <end position="264"/>
    </location>
</feature>
<comment type="caution">
    <text evidence="2">The sequence shown here is derived from an EMBL/GenBank/DDBJ whole genome shotgun (WGS) entry which is preliminary data.</text>
</comment>
<evidence type="ECO:0000259" key="1">
    <source>
        <dbReference type="Pfam" id="PF23622"/>
    </source>
</evidence>
<dbReference type="SUPFAM" id="SSF52047">
    <property type="entry name" value="RNI-like"/>
    <property type="match status" value="1"/>
</dbReference>
<keyword evidence="3" id="KW-1185">Reference proteome</keyword>
<dbReference type="AlphaFoldDB" id="A0AAV5FTZ6"/>
<organism evidence="2 3">
    <name type="scientific">Eleusine coracana subsp. coracana</name>
    <dbReference type="NCBI Taxonomy" id="191504"/>
    <lineage>
        <taxon>Eukaryota</taxon>
        <taxon>Viridiplantae</taxon>
        <taxon>Streptophyta</taxon>
        <taxon>Embryophyta</taxon>
        <taxon>Tracheophyta</taxon>
        <taxon>Spermatophyta</taxon>
        <taxon>Magnoliopsida</taxon>
        <taxon>Liliopsida</taxon>
        <taxon>Poales</taxon>
        <taxon>Poaceae</taxon>
        <taxon>PACMAD clade</taxon>
        <taxon>Chloridoideae</taxon>
        <taxon>Cynodonteae</taxon>
        <taxon>Eleusininae</taxon>
        <taxon>Eleusine</taxon>
    </lineage>
</organism>
<sequence length="271" mass="30592">MTRLSSVKQQLRATEDDGSIMLSPEIKGSTCQKGDSALAAKRIVYELILPEVQDCDMLELIESNAPNLLQFNYRGRPIHISLEDPLQLRRIQMSSSESNMLCCARAKLPSIAPNLQTLFLSSCYEVVNTPMVLGKFIHLKYLDVEFPVIRHDSILEYSDCSSLHSRLLPRHSHAKLKNVTITGFCSARSMIGLTNHILLNAPFLECLTLDTSRGHERKIQKSTICMLMSKEILVEVQRARLAIARYVERNVPSTVNLRLIEPCSKCLSYES</sequence>
<reference evidence="2" key="2">
    <citation type="submission" date="2021-12" db="EMBL/GenBank/DDBJ databases">
        <title>Resequencing data analysis of finger millet.</title>
        <authorList>
            <person name="Hatakeyama M."/>
            <person name="Aluri S."/>
            <person name="Balachadran M.T."/>
            <person name="Sivarajan S.R."/>
            <person name="Poveda L."/>
            <person name="Shimizu-Inatsugi R."/>
            <person name="Schlapbach R."/>
            <person name="Sreeman S.M."/>
            <person name="Shimizu K.K."/>
        </authorList>
    </citation>
    <scope>NUCLEOTIDE SEQUENCE</scope>
</reference>
<evidence type="ECO:0000313" key="2">
    <source>
        <dbReference type="EMBL" id="GJN39164.1"/>
    </source>
</evidence>